<gene>
    <name evidence="2" type="ORF">DR999_PMT10898</name>
</gene>
<evidence type="ECO:0000313" key="2">
    <source>
        <dbReference type="EMBL" id="TFK06581.1"/>
    </source>
</evidence>
<comment type="caution">
    <text evidence="2">The sequence shown here is derived from an EMBL/GenBank/DDBJ whole genome shotgun (WGS) entry which is preliminary data.</text>
</comment>
<reference evidence="2 3" key="1">
    <citation type="submission" date="2019-04" db="EMBL/GenBank/DDBJ databases">
        <title>Draft genome of the big-headed turtle Platysternon megacephalum.</title>
        <authorList>
            <person name="Gong S."/>
        </authorList>
    </citation>
    <scope>NUCLEOTIDE SEQUENCE [LARGE SCALE GENOMIC DNA]</scope>
    <source>
        <strain evidence="2">DO16091913</strain>
        <tissue evidence="2">Muscle</tissue>
    </source>
</reference>
<evidence type="ECO:0000313" key="3">
    <source>
        <dbReference type="Proteomes" id="UP000297703"/>
    </source>
</evidence>
<dbReference type="EMBL" id="QXTE01000096">
    <property type="protein sequence ID" value="TFK06581.1"/>
    <property type="molecule type" value="Genomic_DNA"/>
</dbReference>
<keyword evidence="3" id="KW-1185">Reference proteome</keyword>
<accession>A0A4D9E6N7</accession>
<name>A0A4D9E6N7_9SAUR</name>
<feature type="region of interest" description="Disordered" evidence="1">
    <location>
        <begin position="60"/>
        <end position="157"/>
    </location>
</feature>
<feature type="compositionally biased region" description="Pro residues" evidence="1">
    <location>
        <begin position="64"/>
        <end position="76"/>
    </location>
</feature>
<dbReference type="AlphaFoldDB" id="A0A4D9E6N7"/>
<protein>
    <submittedName>
        <fullName evidence="2">Dapper-like protein 1</fullName>
    </submittedName>
</protein>
<feature type="compositionally biased region" description="Low complexity" evidence="1">
    <location>
        <begin position="95"/>
        <end position="116"/>
    </location>
</feature>
<proteinExistence type="predicted"/>
<reference evidence="2 3" key="2">
    <citation type="submission" date="2019-04" db="EMBL/GenBank/DDBJ databases">
        <title>The genome sequence of big-headed turtle.</title>
        <authorList>
            <person name="Gong S."/>
        </authorList>
    </citation>
    <scope>NUCLEOTIDE SEQUENCE [LARGE SCALE GENOMIC DNA]</scope>
    <source>
        <strain evidence="2">DO16091913</strain>
        <tissue evidence="2">Muscle</tissue>
    </source>
</reference>
<organism evidence="2 3">
    <name type="scientific">Platysternon megacephalum</name>
    <name type="common">big-headed turtle</name>
    <dbReference type="NCBI Taxonomy" id="55544"/>
    <lineage>
        <taxon>Eukaryota</taxon>
        <taxon>Metazoa</taxon>
        <taxon>Chordata</taxon>
        <taxon>Craniata</taxon>
        <taxon>Vertebrata</taxon>
        <taxon>Euteleostomi</taxon>
        <taxon>Archelosauria</taxon>
        <taxon>Testudinata</taxon>
        <taxon>Testudines</taxon>
        <taxon>Cryptodira</taxon>
        <taxon>Durocryptodira</taxon>
        <taxon>Testudinoidea</taxon>
        <taxon>Platysternidae</taxon>
        <taxon>Platysternon</taxon>
    </lineage>
</organism>
<sequence length="168" mass="17346">MGSCWLQTPHCSNLQSLATQPIQLPGGKDSANGCGPLAHVGTCWHIPLQGGKAGLKAAWATWASPPPPPPPKPQPGELPQLLSLHPPPSDPSPPAALSARPSGRTEPRAAPAAAGHPPHPCTRGQRSSPGPPSPSLPHSELKVTLLSHNAPEPRRSGCWCRAGARLAL</sequence>
<evidence type="ECO:0000256" key="1">
    <source>
        <dbReference type="SAM" id="MobiDB-lite"/>
    </source>
</evidence>
<feature type="compositionally biased region" description="Pro residues" evidence="1">
    <location>
        <begin position="85"/>
        <end position="94"/>
    </location>
</feature>
<dbReference type="Proteomes" id="UP000297703">
    <property type="component" value="Unassembled WGS sequence"/>
</dbReference>